<feature type="transmembrane region" description="Helical" evidence="1">
    <location>
        <begin position="16"/>
        <end position="34"/>
    </location>
</feature>
<keyword evidence="1" id="KW-0472">Membrane</keyword>
<keyword evidence="1" id="KW-1133">Transmembrane helix</keyword>
<evidence type="ECO:0000313" key="3">
    <source>
        <dbReference type="Proteomes" id="UP001596037"/>
    </source>
</evidence>
<gene>
    <name evidence="2" type="ORF">ACFPOE_21795</name>
</gene>
<organism evidence="2 3">
    <name type="scientific">Caenimonas terrae</name>
    <dbReference type="NCBI Taxonomy" id="696074"/>
    <lineage>
        <taxon>Bacteria</taxon>
        <taxon>Pseudomonadati</taxon>
        <taxon>Pseudomonadota</taxon>
        <taxon>Betaproteobacteria</taxon>
        <taxon>Burkholderiales</taxon>
        <taxon>Comamonadaceae</taxon>
        <taxon>Caenimonas</taxon>
    </lineage>
</organism>
<accession>A0ABW0NHY1</accession>
<proteinExistence type="predicted"/>
<dbReference type="Proteomes" id="UP001596037">
    <property type="component" value="Unassembled WGS sequence"/>
</dbReference>
<evidence type="ECO:0000256" key="1">
    <source>
        <dbReference type="SAM" id="Phobius"/>
    </source>
</evidence>
<protein>
    <recommendedName>
        <fullName evidence="4">LPXTG cell wall anchor domain-containing protein</fullName>
    </recommendedName>
</protein>
<keyword evidence="3" id="KW-1185">Reference proteome</keyword>
<keyword evidence="1" id="KW-0812">Transmembrane</keyword>
<reference evidence="3" key="1">
    <citation type="journal article" date="2019" name="Int. J. Syst. Evol. Microbiol.">
        <title>The Global Catalogue of Microorganisms (GCM) 10K type strain sequencing project: providing services to taxonomists for standard genome sequencing and annotation.</title>
        <authorList>
            <consortium name="The Broad Institute Genomics Platform"/>
            <consortium name="The Broad Institute Genome Sequencing Center for Infectious Disease"/>
            <person name="Wu L."/>
            <person name="Ma J."/>
        </authorList>
    </citation>
    <scope>NUCLEOTIDE SEQUENCE [LARGE SCALE GENOMIC DNA]</scope>
    <source>
        <strain evidence="3">CCUG 57401</strain>
    </source>
</reference>
<name>A0ABW0NHY1_9BURK</name>
<feature type="transmembrane region" description="Helical" evidence="1">
    <location>
        <begin position="63"/>
        <end position="80"/>
    </location>
</feature>
<dbReference type="EMBL" id="JBHSMF010000010">
    <property type="protein sequence ID" value="MFC5500191.1"/>
    <property type="molecule type" value="Genomic_DNA"/>
</dbReference>
<sequence>MSFTDMLQAFGLEIPSPPYIVGAILFGIVGLAAWRHGRRAKLPRPKWIGVALMFYPYVTPQTWLMYLVGAGLCVWLYFVWQ</sequence>
<evidence type="ECO:0008006" key="4">
    <source>
        <dbReference type="Google" id="ProtNLM"/>
    </source>
</evidence>
<dbReference type="RefSeq" id="WP_376852431.1">
    <property type="nucleotide sequence ID" value="NZ_JBHSMF010000010.1"/>
</dbReference>
<evidence type="ECO:0000313" key="2">
    <source>
        <dbReference type="EMBL" id="MFC5500191.1"/>
    </source>
</evidence>
<comment type="caution">
    <text evidence="2">The sequence shown here is derived from an EMBL/GenBank/DDBJ whole genome shotgun (WGS) entry which is preliminary data.</text>
</comment>